<organism evidence="5 6">
    <name type="scientific">Peribacillus faecalis</name>
    <dbReference type="NCBI Taxonomy" id="2772559"/>
    <lineage>
        <taxon>Bacteria</taxon>
        <taxon>Bacillati</taxon>
        <taxon>Bacillota</taxon>
        <taxon>Bacilli</taxon>
        <taxon>Bacillales</taxon>
        <taxon>Bacillaceae</taxon>
        <taxon>Peribacillus</taxon>
    </lineage>
</organism>
<dbReference type="InterPro" id="IPR020449">
    <property type="entry name" value="Tscrpt_reg_AraC-type_HTH"/>
</dbReference>
<keyword evidence="3" id="KW-0804">Transcription</keyword>
<reference evidence="5" key="1">
    <citation type="submission" date="2020-09" db="EMBL/GenBank/DDBJ databases">
        <title>Bacillus faecalis sp. nov., a moderately halophilic bacterium isolated from cow faeces.</title>
        <authorList>
            <person name="Jiang L."/>
            <person name="Lee J."/>
        </authorList>
    </citation>
    <scope>NUCLEOTIDE SEQUENCE</scope>
    <source>
        <strain evidence="5">AGMB 02131</strain>
    </source>
</reference>
<dbReference type="Pfam" id="PF12833">
    <property type="entry name" value="HTH_18"/>
    <property type="match status" value="1"/>
</dbReference>
<protein>
    <submittedName>
        <fullName evidence="5">Helix-turn-helix transcriptional regulator</fullName>
    </submittedName>
</protein>
<dbReference type="RefSeq" id="WP_190997016.1">
    <property type="nucleotide sequence ID" value="NZ_JACXSI010000007.1"/>
</dbReference>
<name>A0A927HAE5_9BACI</name>
<feature type="domain" description="HTH araC/xylS-type" evidence="4">
    <location>
        <begin position="172"/>
        <end position="270"/>
    </location>
</feature>
<dbReference type="GO" id="GO:0043565">
    <property type="term" value="F:sequence-specific DNA binding"/>
    <property type="evidence" value="ECO:0007669"/>
    <property type="project" value="InterPro"/>
</dbReference>
<evidence type="ECO:0000259" key="4">
    <source>
        <dbReference type="PROSITE" id="PS01124"/>
    </source>
</evidence>
<dbReference type="PRINTS" id="PR00032">
    <property type="entry name" value="HTHARAC"/>
</dbReference>
<keyword evidence="6" id="KW-1185">Reference proteome</keyword>
<accession>A0A927HAE5</accession>
<dbReference type="InterPro" id="IPR009057">
    <property type="entry name" value="Homeodomain-like_sf"/>
</dbReference>
<evidence type="ECO:0000256" key="1">
    <source>
        <dbReference type="ARBA" id="ARBA00023015"/>
    </source>
</evidence>
<dbReference type="SUPFAM" id="SSF46689">
    <property type="entry name" value="Homeodomain-like"/>
    <property type="match status" value="2"/>
</dbReference>
<sequence>MQFTVQQIIDYYANATIAFTDLFKTKLEYGKVDEGRYTAPNTYGLVIPFRGKANFTFKGSTYKMHPRMIVHAGSAMDIVIETTSREPWEYAVVHYAIPESEKQQFPHANEHFAIPITDNMKIIELVLQLEKHFKTPGNTSKLQAKVVFMQLIEEIVSSAKKQMHDNRADRITDAVNYINAHYTEITSISELADQFGIERRRFAYLFAQSTGMSPVQYITDIRLKTACQLLKTTNDPISHIAEHIGYPDNFYFSRLFKKHIGMNPSSYRQHAANKIVAK</sequence>
<evidence type="ECO:0000256" key="2">
    <source>
        <dbReference type="ARBA" id="ARBA00023125"/>
    </source>
</evidence>
<dbReference type="PANTHER" id="PTHR43280:SF2">
    <property type="entry name" value="HTH-TYPE TRANSCRIPTIONAL REGULATOR EXSA"/>
    <property type="match status" value="1"/>
</dbReference>
<evidence type="ECO:0000256" key="3">
    <source>
        <dbReference type="ARBA" id="ARBA00023163"/>
    </source>
</evidence>
<evidence type="ECO:0000313" key="5">
    <source>
        <dbReference type="EMBL" id="MBD3107467.1"/>
    </source>
</evidence>
<dbReference type="EMBL" id="JACXSI010000007">
    <property type="protein sequence ID" value="MBD3107467.1"/>
    <property type="molecule type" value="Genomic_DNA"/>
</dbReference>
<keyword evidence="2" id="KW-0238">DNA-binding</keyword>
<dbReference type="Proteomes" id="UP000602076">
    <property type="component" value="Unassembled WGS sequence"/>
</dbReference>
<dbReference type="PANTHER" id="PTHR43280">
    <property type="entry name" value="ARAC-FAMILY TRANSCRIPTIONAL REGULATOR"/>
    <property type="match status" value="1"/>
</dbReference>
<proteinExistence type="predicted"/>
<dbReference type="PROSITE" id="PS01124">
    <property type="entry name" value="HTH_ARAC_FAMILY_2"/>
    <property type="match status" value="1"/>
</dbReference>
<dbReference type="InterPro" id="IPR037923">
    <property type="entry name" value="HTH-like"/>
</dbReference>
<evidence type="ECO:0000313" key="6">
    <source>
        <dbReference type="Proteomes" id="UP000602076"/>
    </source>
</evidence>
<dbReference type="AlphaFoldDB" id="A0A927HAE5"/>
<dbReference type="Gene3D" id="1.10.10.60">
    <property type="entry name" value="Homeodomain-like"/>
    <property type="match status" value="2"/>
</dbReference>
<dbReference type="GO" id="GO:0003700">
    <property type="term" value="F:DNA-binding transcription factor activity"/>
    <property type="evidence" value="ECO:0007669"/>
    <property type="project" value="InterPro"/>
</dbReference>
<keyword evidence="1" id="KW-0805">Transcription regulation</keyword>
<gene>
    <name evidence="5" type="ORF">IEO70_03740</name>
</gene>
<dbReference type="InterPro" id="IPR018060">
    <property type="entry name" value="HTH_AraC"/>
</dbReference>
<dbReference type="SUPFAM" id="SSF51215">
    <property type="entry name" value="Regulatory protein AraC"/>
    <property type="match status" value="1"/>
</dbReference>
<comment type="caution">
    <text evidence="5">The sequence shown here is derived from an EMBL/GenBank/DDBJ whole genome shotgun (WGS) entry which is preliminary data.</text>
</comment>
<dbReference type="SMART" id="SM00342">
    <property type="entry name" value="HTH_ARAC"/>
    <property type="match status" value="1"/>
</dbReference>